<keyword evidence="3" id="KW-0813">Transport</keyword>
<dbReference type="Pfam" id="PF16916">
    <property type="entry name" value="ZT_dimer"/>
    <property type="match status" value="1"/>
</dbReference>
<comment type="caution">
    <text evidence="11">The sequence shown here is derived from an EMBL/GenBank/DDBJ whole genome shotgun (WGS) entry which is preliminary data.</text>
</comment>
<evidence type="ECO:0000256" key="6">
    <source>
        <dbReference type="ARBA" id="ARBA00023065"/>
    </source>
</evidence>
<dbReference type="GO" id="GO:0005886">
    <property type="term" value="C:plasma membrane"/>
    <property type="evidence" value="ECO:0007669"/>
    <property type="project" value="TreeGrafter"/>
</dbReference>
<comment type="similarity">
    <text evidence="2">Belongs to the cation diffusion facilitator (CDF) transporter (TC 2.A.4) family. SLC30A subfamily.</text>
</comment>
<dbReference type="PANTHER" id="PTHR11562:SF17">
    <property type="entry name" value="RE54080P-RELATED"/>
    <property type="match status" value="1"/>
</dbReference>
<protein>
    <submittedName>
        <fullName evidence="11">Cobalt-zinc-cadmium efflux system protein</fullName>
    </submittedName>
</protein>
<dbReference type="Proteomes" id="UP000238205">
    <property type="component" value="Unassembled WGS sequence"/>
</dbReference>
<keyword evidence="5 8" id="KW-1133">Transmembrane helix</keyword>
<evidence type="ECO:0000256" key="5">
    <source>
        <dbReference type="ARBA" id="ARBA00022989"/>
    </source>
</evidence>
<sequence>MQEKRGNEMSRYQIKGLHCRECSSELERKLNAVQPDGGISINYDHQLLNVSKSLSDLSAIKKVLEFEKLTLTDYQTNENSLNTESDPGNGHSHSHGIEKLVNQTATKKIAVVFYLNLFFSVIEFIFGFMFNSMAIISDAVHDLGDAMSVGLAGYFQKIATKEADDQYSFGHQRFSLLGAMVTSIVLIVGSVIVIFHAVPRVFSPEPVYYQGMFWLSIVAIAANGFSAWLMSRGSSHNESLINLHMMEDVLGWLGVLIVSIVLTFTDWYFLDPLLSIAVAVFISFKTWPLFKETVEIFLEATPRSISKKEVESDLLSYSKITNCSHLHIWSIDGKEHALTVTLSTNEADSKVLEDIKEDIRQKLIAYDITHSTIEFVYDPSSLLENY</sequence>
<evidence type="ECO:0000313" key="12">
    <source>
        <dbReference type="Proteomes" id="UP000238205"/>
    </source>
</evidence>
<feature type="transmembrane region" description="Helical" evidence="8">
    <location>
        <begin position="109"/>
        <end position="130"/>
    </location>
</feature>
<evidence type="ECO:0000259" key="10">
    <source>
        <dbReference type="Pfam" id="PF16916"/>
    </source>
</evidence>
<dbReference type="GO" id="GO:0046872">
    <property type="term" value="F:metal ion binding"/>
    <property type="evidence" value="ECO:0007669"/>
    <property type="project" value="InterPro"/>
</dbReference>
<evidence type="ECO:0000256" key="4">
    <source>
        <dbReference type="ARBA" id="ARBA00022692"/>
    </source>
</evidence>
<dbReference type="GO" id="GO:0005385">
    <property type="term" value="F:zinc ion transmembrane transporter activity"/>
    <property type="evidence" value="ECO:0007669"/>
    <property type="project" value="TreeGrafter"/>
</dbReference>
<feature type="transmembrane region" description="Helical" evidence="8">
    <location>
        <begin position="249"/>
        <end position="270"/>
    </location>
</feature>
<keyword evidence="7 8" id="KW-0472">Membrane</keyword>
<keyword evidence="4 8" id="KW-0812">Transmembrane</keyword>
<keyword evidence="12" id="KW-1185">Reference proteome</keyword>
<dbReference type="EMBL" id="PVTO01000004">
    <property type="protein sequence ID" value="PRY83496.1"/>
    <property type="molecule type" value="Genomic_DNA"/>
</dbReference>
<dbReference type="InterPro" id="IPR027469">
    <property type="entry name" value="Cation_efflux_TMD_sf"/>
</dbReference>
<dbReference type="InterPro" id="IPR036163">
    <property type="entry name" value="HMA_dom_sf"/>
</dbReference>
<feature type="transmembrane region" description="Helical" evidence="8">
    <location>
        <begin position="174"/>
        <end position="195"/>
    </location>
</feature>
<organism evidence="11 12">
    <name type="scientific">Alkalibacterium olivapovliticus</name>
    <dbReference type="NCBI Taxonomy" id="99907"/>
    <lineage>
        <taxon>Bacteria</taxon>
        <taxon>Bacillati</taxon>
        <taxon>Bacillota</taxon>
        <taxon>Bacilli</taxon>
        <taxon>Lactobacillales</taxon>
        <taxon>Carnobacteriaceae</taxon>
        <taxon>Alkalibacterium</taxon>
    </lineage>
</organism>
<evidence type="ECO:0000313" key="11">
    <source>
        <dbReference type="EMBL" id="PRY83496.1"/>
    </source>
</evidence>
<dbReference type="SUPFAM" id="SSF161111">
    <property type="entry name" value="Cation efflux protein transmembrane domain-like"/>
    <property type="match status" value="1"/>
</dbReference>
<evidence type="ECO:0000256" key="1">
    <source>
        <dbReference type="ARBA" id="ARBA00004141"/>
    </source>
</evidence>
<proteinExistence type="inferred from homology"/>
<dbReference type="PANTHER" id="PTHR11562">
    <property type="entry name" value="CATION EFFLUX PROTEIN/ ZINC TRANSPORTER"/>
    <property type="match status" value="1"/>
</dbReference>
<dbReference type="InterPro" id="IPR058533">
    <property type="entry name" value="Cation_efflux_TM"/>
</dbReference>
<evidence type="ECO:0000256" key="7">
    <source>
        <dbReference type="ARBA" id="ARBA00023136"/>
    </source>
</evidence>
<evidence type="ECO:0000256" key="8">
    <source>
        <dbReference type="SAM" id="Phobius"/>
    </source>
</evidence>
<evidence type="ECO:0000259" key="9">
    <source>
        <dbReference type="Pfam" id="PF01545"/>
    </source>
</evidence>
<keyword evidence="6" id="KW-0406">Ion transport</keyword>
<dbReference type="AlphaFoldDB" id="A0A2T0WA43"/>
<evidence type="ECO:0000256" key="3">
    <source>
        <dbReference type="ARBA" id="ARBA00022448"/>
    </source>
</evidence>
<accession>A0A2T0WA43</accession>
<gene>
    <name evidence="11" type="ORF">CLV38_104102</name>
</gene>
<dbReference type="InterPro" id="IPR050681">
    <property type="entry name" value="CDF/SLC30A"/>
</dbReference>
<dbReference type="InterPro" id="IPR002524">
    <property type="entry name" value="Cation_efflux"/>
</dbReference>
<name>A0A2T0WA43_9LACT</name>
<dbReference type="NCBIfam" id="TIGR01297">
    <property type="entry name" value="CDF"/>
    <property type="match status" value="1"/>
</dbReference>
<dbReference type="InterPro" id="IPR027470">
    <property type="entry name" value="Cation_efflux_CTD"/>
</dbReference>
<feature type="transmembrane region" description="Helical" evidence="8">
    <location>
        <begin position="207"/>
        <end position="229"/>
    </location>
</feature>
<feature type="domain" description="Cation efflux protein cytoplasmic" evidence="10">
    <location>
        <begin position="303"/>
        <end position="369"/>
    </location>
</feature>
<dbReference type="SUPFAM" id="SSF55008">
    <property type="entry name" value="HMA, heavy metal-associated domain"/>
    <property type="match status" value="1"/>
</dbReference>
<comment type="subcellular location">
    <subcellularLocation>
        <location evidence="1">Membrane</location>
        <topology evidence="1">Multi-pass membrane protein</topology>
    </subcellularLocation>
</comment>
<dbReference type="Pfam" id="PF01545">
    <property type="entry name" value="Cation_efflux"/>
    <property type="match status" value="1"/>
</dbReference>
<reference evidence="11 12" key="1">
    <citation type="submission" date="2018-03" db="EMBL/GenBank/DDBJ databases">
        <title>Genomic Encyclopedia of Archaeal and Bacterial Type Strains, Phase II (KMG-II): from individual species to whole genera.</title>
        <authorList>
            <person name="Goeker M."/>
        </authorList>
    </citation>
    <scope>NUCLEOTIDE SEQUENCE [LARGE SCALE GENOMIC DNA]</scope>
    <source>
        <strain evidence="11 12">DSM 13175</strain>
    </source>
</reference>
<feature type="domain" description="Cation efflux protein transmembrane" evidence="9">
    <location>
        <begin position="110"/>
        <end position="297"/>
    </location>
</feature>
<dbReference type="Gene3D" id="1.20.1510.10">
    <property type="entry name" value="Cation efflux protein transmembrane domain"/>
    <property type="match status" value="1"/>
</dbReference>
<evidence type="ECO:0000256" key="2">
    <source>
        <dbReference type="ARBA" id="ARBA00008873"/>
    </source>
</evidence>